<dbReference type="PROSITE" id="PS50893">
    <property type="entry name" value="ABC_TRANSPORTER_2"/>
    <property type="match status" value="1"/>
</dbReference>
<accession>A0A9Y1BT85</accession>
<comment type="similarity">
    <text evidence="2">Belongs to the ABC transporter superfamily.</text>
</comment>
<dbReference type="Pfam" id="PF00005">
    <property type="entry name" value="ABC_tran"/>
    <property type="match status" value="1"/>
</dbReference>
<dbReference type="InterPro" id="IPR050095">
    <property type="entry name" value="ECF_ABC_transporter_ATP-bd"/>
</dbReference>
<keyword evidence="8" id="KW-0472">Membrane</keyword>
<dbReference type="GO" id="GO:0005524">
    <property type="term" value="F:ATP binding"/>
    <property type="evidence" value="ECO:0007669"/>
    <property type="project" value="UniProtKB-KW"/>
</dbReference>
<gene>
    <name evidence="11" type="ORF">K9W46_04865</name>
</gene>
<dbReference type="SUPFAM" id="SSF52540">
    <property type="entry name" value="P-loop containing nucleoside triphosphate hydrolases"/>
    <property type="match status" value="1"/>
</dbReference>
<dbReference type="PANTHER" id="PTHR43553">
    <property type="entry name" value="HEAVY METAL TRANSPORTER"/>
    <property type="match status" value="1"/>
</dbReference>
<sequence>MHHEIVFDNVFFEYPDKSFALKNLSFTINIGEKFAICGNNGAGKTTLLRLLLGLEFHQKGKIKVQELELNRDTVREIRKRIGFVFQNPDSQVFSASVYEDVAFGPRNLGFSEEEVEEKVERALEIVDLSEYKEHSPFRLSFGQRKRVAIAGVLVMDPAIIILDEPFANIDYPTRRSLQRILEKDVIEKGKTLIFTSHSRLLIENWSDNVLFLNKGVKLFVGSSSKLSDFPETEKFLGKF</sequence>
<dbReference type="SMART" id="SM00382">
    <property type="entry name" value="AAA"/>
    <property type="match status" value="1"/>
</dbReference>
<dbReference type="CDD" id="cd03225">
    <property type="entry name" value="ABC_cobalt_CbiO_domain1"/>
    <property type="match status" value="1"/>
</dbReference>
<dbReference type="InterPro" id="IPR003593">
    <property type="entry name" value="AAA+_ATPase"/>
</dbReference>
<keyword evidence="5" id="KW-0547">Nucleotide-binding</keyword>
<evidence type="ECO:0000256" key="6">
    <source>
        <dbReference type="ARBA" id="ARBA00022840"/>
    </source>
</evidence>
<keyword evidence="3" id="KW-0813">Transport</keyword>
<protein>
    <submittedName>
        <fullName evidence="11">Energy-coupling factor ABC transporter ATP-binding protein</fullName>
    </submittedName>
</protein>
<evidence type="ECO:0000256" key="5">
    <source>
        <dbReference type="ARBA" id="ARBA00022741"/>
    </source>
</evidence>
<comment type="function">
    <text evidence="9">Probably part of an ABC transporter complex. Responsible for energy coupling to the transport system.</text>
</comment>
<comment type="subcellular location">
    <subcellularLocation>
        <location evidence="1">Cell membrane</location>
        <topology evidence="1">Peripheral membrane protein</topology>
    </subcellularLocation>
</comment>
<dbReference type="InterPro" id="IPR003439">
    <property type="entry name" value="ABC_transporter-like_ATP-bd"/>
</dbReference>
<evidence type="ECO:0000256" key="8">
    <source>
        <dbReference type="ARBA" id="ARBA00023136"/>
    </source>
</evidence>
<dbReference type="FunFam" id="3.40.50.300:FF:000224">
    <property type="entry name" value="Energy-coupling factor transporter ATP-binding protein EcfA"/>
    <property type="match status" value="1"/>
</dbReference>
<dbReference type="PROSITE" id="PS00211">
    <property type="entry name" value="ABC_TRANSPORTER_1"/>
    <property type="match status" value="1"/>
</dbReference>
<dbReference type="PANTHER" id="PTHR43553:SF27">
    <property type="entry name" value="ENERGY-COUPLING FACTOR TRANSPORTER ATP-BINDING PROTEIN ECFA2"/>
    <property type="match status" value="1"/>
</dbReference>
<evidence type="ECO:0000313" key="11">
    <source>
        <dbReference type="EMBL" id="UJG44511.1"/>
    </source>
</evidence>
<evidence type="ECO:0000256" key="1">
    <source>
        <dbReference type="ARBA" id="ARBA00004202"/>
    </source>
</evidence>
<dbReference type="EMBL" id="CP084167">
    <property type="protein sequence ID" value="UJG44511.1"/>
    <property type="molecule type" value="Genomic_DNA"/>
</dbReference>
<dbReference type="AlphaFoldDB" id="A0A9Y1BT85"/>
<keyword evidence="7" id="KW-1278">Translocase</keyword>
<evidence type="ECO:0000256" key="9">
    <source>
        <dbReference type="ARBA" id="ARBA00025157"/>
    </source>
</evidence>
<dbReference type="GO" id="GO:0042626">
    <property type="term" value="F:ATPase-coupled transmembrane transporter activity"/>
    <property type="evidence" value="ECO:0007669"/>
    <property type="project" value="TreeGrafter"/>
</dbReference>
<evidence type="ECO:0000256" key="3">
    <source>
        <dbReference type="ARBA" id="ARBA00022448"/>
    </source>
</evidence>
<name>A0A9Y1BT85_9ARCH</name>
<dbReference type="GO" id="GO:0043190">
    <property type="term" value="C:ATP-binding cassette (ABC) transporter complex"/>
    <property type="evidence" value="ECO:0007669"/>
    <property type="project" value="TreeGrafter"/>
</dbReference>
<dbReference type="InterPro" id="IPR015856">
    <property type="entry name" value="ABC_transpr_CbiO/EcfA_su"/>
</dbReference>
<evidence type="ECO:0000256" key="7">
    <source>
        <dbReference type="ARBA" id="ARBA00022967"/>
    </source>
</evidence>
<organism evidence="11">
    <name type="scientific">Candidatus Heimdallarchaeum endolithica</name>
    <dbReference type="NCBI Taxonomy" id="2876572"/>
    <lineage>
        <taxon>Archaea</taxon>
        <taxon>Promethearchaeati</taxon>
        <taxon>Candidatus Heimdallarchaeota</taxon>
        <taxon>Candidatus Heimdallarchaeia (ex Rinke et al. 2021) (nom. nud.)</taxon>
        <taxon>Candidatus Heimdallarchaeales</taxon>
        <taxon>Candidatus Heimdallarchaeaceae</taxon>
        <taxon>Candidatus Heimdallarchaeum</taxon>
    </lineage>
</organism>
<evidence type="ECO:0000256" key="4">
    <source>
        <dbReference type="ARBA" id="ARBA00022475"/>
    </source>
</evidence>
<feature type="domain" description="ABC transporter" evidence="10">
    <location>
        <begin position="5"/>
        <end position="239"/>
    </location>
</feature>
<evidence type="ECO:0000259" key="10">
    <source>
        <dbReference type="PROSITE" id="PS50893"/>
    </source>
</evidence>
<keyword evidence="4" id="KW-1003">Cell membrane</keyword>
<dbReference type="GO" id="GO:0016887">
    <property type="term" value="F:ATP hydrolysis activity"/>
    <property type="evidence" value="ECO:0007669"/>
    <property type="project" value="InterPro"/>
</dbReference>
<dbReference type="InterPro" id="IPR027417">
    <property type="entry name" value="P-loop_NTPase"/>
</dbReference>
<dbReference type="Gene3D" id="3.40.50.300">
    <property type="entry name" value="P-loop containing nucleotide triphosphate hydrolases"/>
    <property type="match status" value="1"/>
</dbReference>
<proteinExistence type="inferred from homology"/>
<keyword evidence="6 11" id="KW-0067">ATP-binding</keyword>
<dbReference type="Proteomes" id="UP001200513">
    <property type="component" value="Chromosome"/>
</dbReference>
<dbReference type="InterPro" id="IPR017871">
    <property type="entry name" value="ABC_transporter-like_CS"/>
</dbReference>
<reference evidence="11" key="1">
    <citation type="journal article" date="2022" name="Nat. Microbiol.">
        <title>Unique mobile elements and scalable gene flow at the prokaryote-eukaryote boundary revealed by circularized Asgard archaea genomes.</title>
        <authorList>
            <person name="Wu F."/>
            <person name="Speth D.R."/>
            <person name="Philosof A."/>
            <person name="Cremiere A."/>
            <person name="Narayanan A."/>
            <person name="Barco R.A."/>
            <person name="Connon S.A."/>
            <person name="Amend J.P."/>
            <person name="Antoshechkin I.A."/>
            <person name="Orphan V.J."/>
        </authorList>
    </citation>
    <scope>NUCLEOTIDE SEQUENCE</scope>
    <source>
        <strain evidence="11">PR6</strain>
    </source>
</reference>
<evidence type="ECO:0000256" key="2">
    <source>
        <dbReference type="ARBA" id="ARBA00005417"/>
    </source>
</evidence>